<reference evidence="3" key="1">
    <citation type="journal article" date="2019" name="Int. J. Syst. Evol. Microbiol.">
        <title>The Global Catalogue of Microorganisms (GCM) 10K type strain sequencing project: providing services to taxonomists for standard genome sequencing and annotation.</title>
        <authorList>
            <consortium name="The Broad Institute Genomics Platform"/>
            <consortium name="The Broad Institute Genome Sequencing Center for Infectious Disease"/>
            <person name="Wu L."/>
            <person name="Ma J."/>
        </authorList>
    </citation>
    <scope>NUCLEOTIDE SEQUENCE [LARGE SCALE GENOMIC DNA]</scope>
    <source>
        <strain evidence="3">CCUG 52478</strain>
    </source>
</reference>
<organism evidence="2 3">
    <name type="scientific">Nocardioides ginsengisoli</name>
    <dbReference type="NCBI Taxonomy" id="363868"/>
    <lineage>
        <taxon>Bacteria</taxon>
        <taxon>Bacillati</taxon>
        <taxon>Actinomycetota</taxon>
        <taxon>Actinomycetes</taxon>
        <taxon>Propionibacteriales</taxon>
        <taxon>Nocardioidaceae</taxon>
        <taxon>Nocardioides</taxon>
    </lineage>
</organism>
<evidence type="ECO:0000313" key="3">
    <source>
        <dbReference type="Proteomes" id="UP001597229"/>
    </source>
</evidence>
<gene>
    <name evidence="2" type="ORF">ACFQ3F_23065</name>
</gene>
<evidence type="ECO:0000256" key="1">
    <source>
        <dbReference type="SAM" id="Phobius"/>
    </source>
</evidence>
<name>A0ABW3W684_9ACTN</name>
<comment type="caution">
    <text evidence="2">The sequence shown here is derived from an EMBL/GenBank/DDBJ whole genome shotgun (WGS) entry which is preliminary data.</text>
</comment>
<dbReference type="EMBL" id="JBHTLX010000028">
    <property type="protein sequence ID" value="MFD1250689.1"/>
    <property type="molecule type" value="Genomic_DNA"/>
</dbReference>
<evidence type="ECO:0000313" key="2">
    <source>
        <dbReference type="EMBL" id="MFD1250689.1"/>
    </source>
</evidence>
<feature type="transmembrane region" description="Helical" evidence="1">
    <location>
        <begin position="14"/>
        <end position="33"/>
    </location>
</feature>
<keyword evidence="3" id="KW-1185">Reference proteome</keyword>
<sequence>MNPPVPNLMSPRRLAIAAVPVVGFLSTPLLPFVNGPHLWFGVPSVLVWTAIWVVGTVVALQFVEASYRKDGGAEADAAELAEADAAEHTHGAQGGHR</sequence>
<accession>A0ABW3W684</accession>
<proteinExistence type="predicted"/>
<keyword evidence="1" id="KW-1133">Transmembrane helix</keyword>
<dbReference type="Proteomes" id="UP001597229">
    <property type="component" value="Unassembled WGS sequence"/>
</dbReference>
<protein>
    <recommendedName>
        <fullName evidence="4">DUF3311 domain-containing protein</fullName>
    </recommendedName>
</protein>
<keyword evidence="1" id="KW-0812">Transmembrane</keyword>
<keyword evidence="1" id="KW-0472">Membrane</keyword>
<evidence type="ECO:0008006" key="4">
    <source>
        <dbReference type="Google" id="ProtNLM"/>
    </source>
</evidence>
<dbReference type="RefSeq" id="WP_367917265.1">
    <property type="nucleotide sequence ID" value="NZ_BAABAC010000003.1"/>
</dbReference>
<feature type="transmembrane region" description="Helical" evidence="1">
    <location>
        <begin position="45"/>
        <end position="63"/>
    </location>
</feature>